<dbReference type="EMBL" id="AP027742">
    <property type="protein sequence ID" value="BDZ78506.1"/>
    <property type="molecule type" value="Genomic_DNA"/>
</dbReference>
<evidence type="ECO:0000259" key="4">
    <source>
        <dbReference type="PROSITE" id="PS50893"/>
    </source>
</evidence>
<dbReference type="SUPFAM" id="SSF52540">
    <property type="entry name" value="P-loop containing nucleoside triphosphate hydrolases"/>
    <property type="match status" value="2"/>
</dbReference>
<dbReference type="PROSITE" id="PS00211">
    <property type="entry name" value="ABC_TRANSPORTER_1"/>
    <property type="match status" value="1"/>
</dbReference>
<dbReference type="InterPro" id="IPR003593">
    <property type="entry name" value="AAA+_ATPase"/>
</dbReference>
<keyword evidence="2" id="KW-0067">ATP-binding</keyword>
<keyword evidence="1" id="KW-0547">Nucleotide-binding</keyword>
<dbReference type="PANTHER" id="PTHR42855:SF2">
    <property type="entry name" value="DRUG RESISTANCE ABC TRANSPORTER,ATP-BINDING PROTEIN"/>
    <property type="match status" value="1"/>
</dbReference>
<evidence type="ECO:0000313" key="5">
    <source>
        <dbReference type="EMBL" id="BDZ78506.1"/>
    </source>
</evidence>
<keyword evidence="6" id="KW-1185">Reference proteome</keyword>
<reference evidence="6" key="1">
    <citation type="journal article" date="2023" name="Int. J. Syst. Evol. Microbiol.">
        <title>Claveliimonas bilis gen. nov., sp. nov., deoxycholic acid-producing bacteria isolated from human faeces, and reclassification of Sellimonas monacensis Zenner et al. 2021 as Claveliimonas monacensis comb. nov.</title>
        <authorList>
            <person name="Hisatomi A."/>
            <person name="Kastawa N.W.E.P.G."/>
            <person name="Song I."/>
            <person name="Ohkuma M."/>
            <person name="Fukiya S."/>
            <person name="Sakamoto M."/>
        </authorList>
    </citation>
    <scope>NUCLEOTIDE SEQUENCE [LARGE SCALE GENOMIC DNA]</scope>
    <source>
        <strain evidence="6">12BBH14</strain>
    </source>
</reference>
<protein>
    <submittedName>
        <fullName evidence="5">Lsa family ABC-F type ribosomal protection protein</fullName>
    </submittedName>
</protein>
<dbReference type="InterPro" id="IPR017871">
    <property type="entry name" value="ABC_transporter-like_CS"/>
</dbReference>
<dbReference type="Proteomes" id="UP001305815">
    <property type="component" value="Chromosome"/>
</dbReference>
<dbReference type="SMART" id="SM00382">
    <property type="entry name" value="AAA"/>
    <property type="match status" value="2"/>
</dbReference>
<dbReference type="InterPro" id="IPR003439">
    <property type="entry name" value="ABC_transporter-like_ATP-bd"/>
</dbReference>
<dbReference type="Gene3D" id="3.40.50.300">
    <property type="entry name" value="P-loop containing nucleotide triphosphate hydrolases"/>
    <property type="match status" value="2"/>
</dbReference>
<dbReference type="CDD" id="cd03221">
    <property type="entry name" value="ABCF_EF-3"/>
    <property type="match status" value="1"/>
</dbReference>
<dbReference type="PANTHER" id="PTHR42855">
    <property type="entry name" value="ABC TRANSPORTER ATP-BINDING SUBUNIT"/>
    <property type="match status" value="1"/>
</dbReference>
<gene>
    <name evidence="5" type="ORF">Lac1_26890</name>
</gene>
<evidence type="ECO:0000256" key="2">
    <source>
        <dbReference type="ARBA" id="ARBA00022840"/>
    </source>
</evidence>
<feature type="coiled-coil region" evidence="3">
    <location>
        <begin position="270"/>
        <end position="297"/>
    </location>
</feature>
<dbReference type="RefSeq" id="WP_316265571.1">
    <property type="nucleotide sequence ID" value="NZ_AP027742.1"/>
</dbReference>
<name>A0ABM8I5T1_9FIRM</name>
<evidence type="ECO:0000256" key="3">
    <source>
        <dbReference type="SAM" id="Coils"/>
    </source>
</evidence>
<organism evidence="5 6">
    <name type="scientific">Claveliimonas bilis</name>
    <dbReference type="NCBI Taxonomy" id="3028070"/>
    <lineage>
        <taxon>Bacteria</taxon>
        <taxon>Bacillati</taxon>
        <taxon>Bacillota</taxon>
        <taxon>Clostridia</taxon>
        <taxon>Lachnospirales</taxon>
        <taxon>Lachnospiraceae</taxon>
        <taxon>Claveliimonas</taxon>
    </lineage>
</organism>
<evidence type="ECO:0000256" key="1">
    <source>
        <dbReference type="ARBA" id="ARBA00022741"/>
    </source>
</evidence>
<keyword evidence="3" id="KW-0175">Coiled coil</keyword>
<dbReference type="Pfam" id="PF00005">
    <property type="entry name" value="ABC_tran"/>
    <property type="match status" value="2"/>
</dbReference>
<dbReference type="PROSITE" id="PS50893">
    <property type="entry name" value="ABC_TRANSPORTER_2"/>
    <property type="match status" value="1"/>
</dbReference>
<dbReference type="InterPro" id="IPR027417">
    <property type="entry name" value="P-loop_NTPase"/>
</dbReference>
<dbReference type="InterPro" id="IPR051309">
    <property type="entry name" value="ABCF_ATPase"/>
</dbReference>
<sequence>MSLISVNHLSFCYEGGIEPVFEDVSFQIDTNWKLGLTGRNGRGKTTLLHILEGKYEYTGTITGAGEMDYFPFEITDPGQDTIVIAKELDPDYELWKICRELSFLDVDSEVLYRPFDSLSGGEQTKVMLAVLFSRDNHFLLIDEPTNHLDMGAREQVMQYLKRKKGFILVSHDRHFLDGCVDHILAINPENIEITRGNFSTWQSEKEKRDVSQQAENEKLKKDIRRLEEAARRTEGWSDAVERTKTGSKIAGLRPDRGAIGHKAAKMMKRSKSIENRRNAAAEEKKKLLKNVEHTEELKLYPLTHHKQCLVAMEDVTLAYGNHEVCRGWDLKICQNERILLQGPNGCGKSSILKAVLEATGWKEDAGLKGQEKEESRDELKKEGKIETAAGLIISYVPQTPSGLEGTLKEYADRYDLPESTFLALLRKMDFSRMQFEKRLEDYSMGQKKKVLIAKSLCEQAHLYIWDEPMNYIDIFSRQQIIELIRKYQPTMLLVEHDYDFVRQVAVRTVTVP</sequence>
<evidence type="ECO:0000313" key="6">
    <source>
        <dbReference type="Proteomes" id="UP001305815"/>
    </source>
</evidence>
<proteinExistence type="predicted"/>
<feature type="domain" description="ABC transporter" evidence="4">
    <location>
        <begin position="4"/>
        <end position="213"/>
    </location>
</feature>
<accession>A0ABM8I5T1</accession>